<dbReference type="InterPro" id="IPR008969">
    <property type="entry name" value="CarboxyPept-like_regulatory"/>
</dbReference>
<dbReference type="InterPro" id="IPR012910">
    <property type="entry name" value="Plug_dom"/>
</dbReference>
<evidence type="ECO:0000256" key="1">
    <source>
        <dbReference type="ARBA" id="ARBA00004571"/>
    </source>
</evidence>
<gene>
    <name evidence="9" type="ORF">HGH91_14580</name>
</gene>
<protein>
    <submittedName>
        <fullName evidence="9">TonB-dependent receptor</fullName>
    </submittedName>
</protein>
<dbReference type="SUPFAM" id="SSF49464">
    <property type="entry name" value="Carboxypeptidase regulatory domain-like"/>
    <property type="match status" value="1"/>
</dbReference>
<evidence type="ECO:0000256" key="5">
    <source>
        <dbReference type="ARBA" id="ARBA00023136"/>
    </source>
</evidence>
<keyword evidence="5 7" id="KW-0472">Membrane</keyword>
<dbReference type="EMBL" id="JABAHZ010000003">
    <property type="protein sequence ID" value="NLR79861.1"/>
    <property type="molecule type" value="Genomic_DNA"/>
</dbReference>
<keyword evidence="4 7" id="KW-0812">Transmembrane</keyword>
<organism evidence="9 10">
    <name type="scientific">Chitinophaga eiseniae</name>
    <dbReference type="NCBI Taxonomy" id="634771"/>
    <lineage>
        <taxon>Bacteria</taxon>
        <taxon>Pseudomonadati</taxon>
        <taxon>Bacteroidota</taxon>
        <taxon>Chitinophagia</taxon>
        <taxon>Chitinophagales</taxon>
        <taxon>Chitinophagaceae</taxon>
        <taxon>Chitinophaga</taxon>
    </lineage>
</organism>
<dbReference type="Pfam" id="PF13715">
    <property type="entry name" value="CarbopepD_reg_2"/>
    <property type="match status" value="1"/>
</dbReference>
<evidence type="ECO:0000256" key="6">
    <source>
        <dbReference type="ARBA" id="ARBA00023237"/>
    </source>
</evidence>
<comment type="caution">
    <text evidence="9">The sequence shown here is derived from an EMBL/GenBank/DDBJ whole genome shotgun (WGS) entry which is preliminary data.</text>
</comment>
<dbReference type="Proteomes" id="UP000552864">
    <property type="component" value="Unassembled WGS sequence"/>
</dbReference>
<evidence type="ECO:0000313" key="9">
    <source>
        <dbReference type="EMBL" id="NLR79861.1"/>
    </source>
</evidence>
<dbReference type="NCBIfam" id="TIGR04056">
    <property type="entry name" value="OMP_RagA_SusC"/>
    <property type="match status" value="1"/>
</dbReference>
<dbReference type="Gene3D" id="2.60.40.1120">
    <property type="entry name" value="Carboxypeptidase-like, regulatory domain"/>
    <property type="match status" value="1"/>
</dbReference>
<dbReference type="Gene3D" id="2.40.170.20">
    <property type="entry name" value="TonB-dependent receptor, beta-barrel domain"/>
    <property type="match status" value="1"/>
</dbReference>
<evidence type="ECO:0000256" key="2">
    <source>
        <dbReference type="ARBA" id="ARBA00022448"/>
    </source>
</evidence>
<dbReference type="Pfam" id="PF07715">
    <property type="entry name" value="Plug"/>
    <property type="match status" value="1"/>
</dbReference>
<feature type="domain" description="TonB-dependent receptor plug" evidence="8">
    <location>
        <begin position="226"/>
        <end position="351"/>
    </location>
</feature>
<proteinExistence type="inferred from homology"/>
<accession>A0A847SDH9</accession>
<evidence type="ECO:0000256" key="7">
    <source>
        <dbReference type="PROSITE-ProRule" id="PRU01360"/>
    </source>
</evidence>
<evidence type="ECO:0000256" key="3">
    <source>
        <dbReference type="ARBA" id="ARBA00022452"/>
    </source>
</evidence>
<comment type="similarity">
    <text evidence="7">Belongs to the TonB-dependent receptor family.</text>
</comment>
<keyword evidence="6 7" id="KW-0998">Cell outer membrane</keyword>
<dbReference type="SUPFAM" id="SSF56935">
    <property type="entry name" value="Porins"/>
    <property type="match status" value="1"/>
</dbReference>
<evidence type="ECO:0000256" key="4">
    <source>
        <dbReference type="ARBA" id="ARBA00022692"/>
    </source>
</evidence>
<name>A0A847SDH9_9BACT</name>
<sequence length="1160" mass="126634">MILVKQPKERSTRSSGTLCFGASSKKVAPVLFLLCLLQLSVAAIGQKITLHLKNSPFKKAIEAIKAQSGYDLVLVQSHLEGTHPVSLNLVNADIKEAMEALTNGQPVSYEIKESVIILQRKEAKPAAVTLAPQQKQPVSGQVKDETGVSLPGVTIQVKGTTTGARTDEKGNFKLDVNKGDILVVSYVGYETQEIAFTGQSALDIRIKSTESALSEVVVVGYGTQKRKSVTGSVASVKMGDVNTSTNTNFTQALAGRAAGVNVVQTTGQPGAGVSVQIRSSASFASGGPLYVVDGVIVNDDAGEPEPNTRYGTSGINRSPLNFLNPNDIENIDVLKDASATAIYGARAAGGVVLITTKKGKAGIPSIQYDVSHSFQKSLKYYDILDTHDYMEQRNKILQEKWMLDNKIAPYGNVDPSTVTPFVPKYTAQQMADQKAYPNAIDAIMQNGFTQQHNISMSGTANKTRYYVSGNYLNQEGVLKHSDYTRYSGKINLDQSIGEKIKVGVNIIATGSKANNGSIGGGVYENSGMIGAAFYYPPTMPFQDADGNYPINPDYQNTPNPLSFLTITDNTKSSRLLTSGYAEWNILPGLTAKGSISYDQSTAKRSSYFPRTFLYGARAEGQAGIYETNATSRLAEYTLNYVKDLGKKSRINALVGHSYQLTDKDGLNAGNDHFPTDNFLYYNLGFGTALRPSVGSYRNSTRIWKSYFARVVYEYDGKYILSASVRRDGASHFAANKKWGAFPGASAAWVISEENFLKPISAISFLKLRVGYGAVGNANIGSSAFTYFDNNSPFVIGGVNLPGVKLSQIANPNLTWETQTEFNVGLDYAFLQNRISGSFDVFARRFTNLLSKVPLATDFPVPNFATNAGTTRSVGWEVNLQTKNLVNPNGLNWSTTINFSHYKNTWVKRSPEALKSLAKYIDPTGNFNAWYGYQSEGIYDPSKMKAPSWMPGILPGEIIIKDVNGYDDSGNLTGKPDGKLSTADMVQIHTNNDPTGNGQPVPNYSFGFSNQFSYKNFDLSIYMYGLIQKKFNSDYSNTSDVYAKLAAFGWNVLSVSKDRWAFDNPNGSFPTGLNTAYGSYASSSDFWVENASFLRCRDITLGYRVPANLLHKQDIIKTLRVYANVQNPFIVTGYKGIDPELQNFYAYPMTRSFTLGASVGF</sequence>
<dbReference type="InterPro" id="IPR039426">
    <property type="entry name" value="TonB-dep_rcpt-like"/>
</dbReference>
<evidence type="ECO:0000259" key="8">
    <source>
        <dbReference type="Pfam" id="PF07715"/>
    </source>
</evidence>
<keyword evidence="9" id="KW-0675">Receptor</keyword>
<dbReference type="PROSITE" id="PS52016">
    <property type="entry name" value="TONB_DEPENDENT_REC_3"/>
    <property type="match status" value="1"/>
</dbReference>
<keyword evidence="2 7" id="KW-0813">Transport</keyword>
<dbReference type="AlphaFoldDB" id="A0A847SDH9"/>
<dbReference type="Gene3D" id="2.170.130.10">
    <property type="entry name" value="TonB-dependent receptor, plug domain"/>
    <property type="match status" value="1"/>
</dbReference>
<dbReference type="InterPro" id="IPR036942">
    <property type="entry name" value="Beta-barrel_TonB_sf"/>
</dbReference>
<dbReference type="InterPro" id="IPR023997">
    <property type="entry name" value="TonB-dep_OMP_SusC/RagA_CS"/>
</dbReference>
<evidence type="ECO:0000313" key="10">
    <source>
        <dbReference type="Proteomes" id="UP000552864"/>
    </source>
</evidence>
<comment type="subcellular location">
    <subcellularLocation>
        <location evidence="1 7">Cell outer membrane</location>
        <topology evidence="1 7">Multi-pass membrane protein</topology>
    </subcellularLocation>
</comment>
<dbReference type="InterPro" id="IPR037066">
    <property type="entry name" value="Plug_dom_sf"/>
</dbReference>
<dbReference type="InterPro" id="IPR023996">
    <property type="entry name" value="TonB-dep_OMP_SusC/RagA"/>
</dbReference>
<dbReference type="NCBIfam" id="TIGR04057">
    <property type="entry name" value="SusC_RagA_signa"/>
    <property type="match status" value="1"/>
</dbReference>
<dbReference type="RefSeq" id="WP_168739313.1">
    <property type="nucleotide sequence ID" value="NZ_JABAHZ010000003.1"/>
</dbReference>
<keyword evidence="10" id="KW-1185">Reference proteome</keyword>
<dbReference type="GO" id="GO:0009279">
    <property type="term" value="C:cell outer membrane"/>
    <property type="evidence" value="ECO:0007669"/>
    <property type="project" value="UniProtKB-SubCell"/>
</dbReference>
<reference evidence="9 10" key="1">
    <citation type="submission" date="2020-04" db="EMBL/GenBank/DDBJ databases">
        <authorList>
            <person name="Yin C."/>
        </authorList>
    </citation>
    <scope>NUCLEOTIDE SEQUENCE [LARGE SCALE GENOMIC DNA]</scope>
    <source>
        <strain evidence="9 10">Ak56</strain>
    </source>
</reference>
<keyword evidence="3 7" id="KW-1134">Transmembrane beta strand</keyword>